<organism evidence="4 5">
    <name type="scientific">Nannocystis punicea</name>
    <dbReference type="NCBI Taxonomy" id="2995304"/>
    <lineage>
        <taxon>Bacteria</taxon>
        <taxon>Pseudomonadati</taxon>
        <taxon>Myxococcota</taxon>
        <taxon>Polyangia</taxon>
        <taxon>Nannocystales</taxon>
        <taxon>Nannocystaceae</taxon>
        <taxon>Nannocystis</taxon>
    </lineage>
</organism>
<dbReference type="EMBL" id="CP114040">
    <property type="protein sequence ID" value="WAS95230.1"/>
    <property type="molecule type" value="Genomic_DNA"/>
</dbReference>
<dbReference type="InterPro" id="IPR019786">
    <property type="entry name" value="Zinc_finger_PHD-type_CS"/>
</dbReference>
<evidence type="ECO:0008006" key="6">
    <source>
        <dbReference type="Google" id="ProtNLM"/>
    </source>
</evidence>
<evidence type="ECO:0000256" key="2">
    <source>
        <dbReference type="ARBA" id="ARBA00022771"/>
    </source>
</evidence>
<protein>
    <recommendedName>
        <fullName evidence="6">Double zinc ribbon</fullName>
    </recommendedName>
</protein>
<dbReference type="Proteomes" id="UP001164459">
    <property type="component" value="Chromosome"/>
</dbReference>
<keyword evidence="5" id="KW-1185">Reference proteome</keyword>
<gene>
    <name evidence="4" type="ORF">O0S08_03635</name>
</gene>
<evidence type="ECO:0000256" key="3">
    <source>
        <dbReference type="ARBA" id="ARBA00022833"/>
    </source>
</evidence>
<reference evidence="4" key="1">
    <citation type="submission" date="2022-11" db="EMBL/GenBank/DDBJ databases">
        <title>Minimal conservation of predation-associated metabolite biosynthetic gene clusters underscores biosynthetic potential of Myxococcota including descriptions for ten novel species: Archangium lansinium sp. nov., Myxococcus landrumus sp. nov., Nannocystis bai.</title>
        <authorList>
            <person name="Ahearne A."/>
            <person name="Stevens C."/>
            <person name="Dowd S."/>
        </authorList>
    </citation>
    <scope>NUCLEOTIDE SEQUENCE</scope>
    <source>
        <strain evidence="4">Fl3</strain>
    </source>
</reference>
<sequence>MRDEICGCHFGGLPGRCRTELSPGGKGLFCPYCDDAPFHRHCMGCGTNAVPITFDPIELYCSTCRAGDPRRSEAK</sequence>
<evidence type="ECO:0000256" key="1">
    <source>
        <dbReference type="ARBA" id="ARBA00022723"/>
    </source>
</evidence>
<keyword evidence="2" id="KW-0863">Zinc-finger</keyword>
<dbReference type="PROSITE" id="PS01359">
    <property type="entry name" value="ZF_PHD_1"/>
    <property type="match status" value="1"/>
</dbReference>
<keyword evidence="1" id="KW-0479">Metal-binding</keyword>
<proteinExistence type="predicted"/>
<name>A0ABY7H806_9BACT</name>
<accession>A0ABY7H806</accession>
<dbReference type="InterPro" id="IPR011011">
    <property type="entry name" value="Znf_FYVE_PHD"/>
</dbReference>
<evidence type="ECO:0000313" key="4">
    <source>
        <dbReference type="EMBL" id="WAS95230.1"/>
    </source>
</evidence>
<evidence type="ECO:0000313" key="5">
    <source>
        <dbReference type="Proteomes" id="UP001164459"/>
    </source>
</evidence>
<dbReference type="SUPFAM" id="SSF57903">
    <property type="entry name" value="FYVE/PHD zinc finger"/>
    <property type="match status" value="1"/>
</dbReference>
<dbReference type="RefSeq" id="WP_269037562.1">
    <property type="nucleotide sequence ID" value="NZ_CP114040.1"/>
</dbReference>
<keyword evidence="3" id="KW-0862">Zinc</keyword>